<dbReference type="EC" id="2.7.13.3" evidence="3"/>
<dbReference type="InterPro" id="IPR005467">
    <property type="entry name" value="His_kinase_dom"/>
</dbReference>
<dbReference type="Gene3D" id="3.30.565.10">
    <property type="entry name" value="Histidine kinase-like ATPase, C-terminal domain"/>
    <property type="match status" value="1"/>
</dbReference>
<protein>
    <recommendedName>
        <fullName evidence="3">histidine kinase</fullName>
        <ecNumber evidence="3">2.7.13.3</ecNumber>
    </recommendedName>
</protein>
<dbReference type="GO" id="GO:0016036">
    <property type="term" value="P:cellular response to phosphate starvation"/>
    <property type="evidence" value="ECO:0007669"/>
    <property type="project" value="TreeGrafter"/>
</dbReference>
<keyword evidence="9" id="KW-0902">Two-component regulatory system</keyword>
<comment type="catalytic activity">
    <reaction evidence="1">
        <text>ATP + protein L-histidine = ADP + protein N-phospho-L-histidine.</text>
        <dbReference type="EC" id="2.7.13.3"/>
    </reaction>
</comment>
<dbReference type="RefSeq" id="WP_147362270.1">
    <property type="nucleotide sequence ID" value="NZ_QRPK01000122.1"/>
</dbReference>
<evidence type="ECO:0000313" key="12">
    <source>
        <dbReference type="EMBL" id="RHM04965.1"/>
    </source>
</evidence>
<dbReference type="PANTHER" id="PTHR45453:SF2">
    <property type="entry name" value="HISTIDINE KINASE"/>
    <property type="match status" value="1"/>
</dbReference>
<dbReference type="EMBL" id="QRPK01000122">
    <property type="protein sequence ID" value="RHM04965.1"/>
    <property type="molecule type" value="Genomic_DNA"/>
</dbReference>
<organism evidence="12 13">
    <name type="scientific">Amedibacillus dolichus</name>
    <dbReference type="NCBI Taxonomy" id="31971"/>
    <lineage>
        <taxon>Bacteria</taxon>
        <taxon>Bacillati</taxon>
        <taxon>Bacillota</taxon>
        <taxon>Erysipelotrichia</taxon>
        <taxon>Erysipelotrichales</taxon>
        <taxon>Erysipelotrichaceae</taxon>
        <taxon>Amedibacillus</taxon>
    </lineage>
</organism>
<gene>
    <name evidence="12" type="ORF">DWZ83_10655</name>
</gene>
<feature type="non-terminal residue" evidence="12">
    <location>
        <position position="1"/>
    </location>
</feature>
<sequence length="284" mass="33675">SVCLGIFSFVDGMKFYRREKEIEEYLKLDDFIYTELDDLEHKDIMEHDFQVFQVKLNEQVAINQDLQDFFAKWCHEVKIPLSAAMLMNEKIENSLLKLQLKEQLEKMNLYLNLALVSCKVQGAFDDLQIQKLKLKEWVNASIRNNRFFLMNENVNLKIDLHNEYVYSDKTWLVYIIDQLLGNAIKYARENAKIHIYSEQNERSVQLYIKDEGEGIKDYDLPRIFDRGYVGSNHHNGKYKSTGMGLYMVNLMIKKLGHQISVDSQYQQYTCFCITFQNIEKHFNL</sequence>
<dbReference type="InterPro" id="IPR036890">
    <property type="entry name" value="HATPase_C_sf"/>
</dbReference>
<dbReference type="PANTHER" id="PTHR45453">
    <property type="entry name" value="PHOSPHATE REGULON SENSOR PROTEIN PHOR"/>
    <property type="match status" value="1"/>
</dbReference>
<dbReference type="AlphaFoldDB" id="A0A415NXA0"/>
<accession>A0A415NXA0</accession>
<dbReference type="GO" id="GO:0000155">
    <property type="term" value="F:phosphorelay sensor kinase activity"/>
    <property type="evidence" value="ECO:0007669"/>
    <property type="project" value="TreeGrafter"/>
</dbReference>
<dbReference type="GO" id="GO:0005886">
    <property type="term" value="C:plasma membrane"/>
    <property type="evidence" value="ECO:0007669"/>
    <property type="project" value="UniProtKB-SubCell"/>
</dbReference>
<dbReference type="Proteomes" id="UP000284868">
    <property type="component" value="Unassembled WGS sequence"/>
</dbReference>
<dbReference type="InterPro" id="IPR050351">
    <property type="entry name" value="BphY/WalK/GraS-like"/>
</dbReference>
<keyword evidence="4" id="KW-1003">Cell membrane</keyword>
<dbReference type="SMART" id="SM00387">
    <property type="entry name" value="HATPase_c"/>
    <property type="match status" value="1"/>
</dbReference>
<keyword evidence="10" id="KW-0472">Membrane</keyword>
<dbReference type="Pfam" id="PF02518">
    <property type="entry name" value="HATPase_c"/>
    <property type="match status" value="1"/>
</dbReference>
<name>A0A415NXA0_9FIRM</name>
<evidence type="ECO:0000313" key="13">
    <source>
        <dbReference type="Proteomes" id="UP000284868"/>
    </source>
</evidence>
<reference evidence="12 13" key="1">
    <citation type="submission" date="2018-08" db="EMBL/GenBank/DDBJ databases">
        <title>A genome reference for cultivated species of the human gut microbiota.</title>
        <authorList>
            <person name="Zou Y."/>
            <person name="Xue W."/>
            <person name="Luo G."/>
        </authorList>
    </citation>
    <scope>NUCLEOTIDE SEQUENCE [LARGE SCALE GENOMIC DNA]</scope>
    <source>
        <strain evidence="12 13">AF35-6BH</strain>
    </source>
</reference>
<keyword evidence="8" id="KW-1133">Transmembrane helix</keyword>
<evidence type="ECO:0000256" key="4">
    <source>
        <dbReference type="ARBA" id="ARBA00022475"/>
    </source>
</evidence>
<dbReference type="OrthoDB" id="9780487at2"/>
<keyword evidence="13" id="KW-1185">Reference proteome</keyword>
<evidence type="ECO:0000256" key="3">
    <source>
        <dbReference type="ARBA" id="ARBA00012438"/>
    </source>
</evidence>
<evidence type="ECO:0000256" key="7">
    <source>
        <dbReference type="ARBA" id="ARBA00022777"/>
    </source>
</evidence>
<evidence type="ECO:0000256" key="1">
    <source>
        <dbReference type="ARBA" id="ARBA00000085"/>
    </source>
</evidence>
<keyword evidence="5" id="KW-0808">Transferase</keyword>
<dbReference type="PROSITE" id="PS50109">
    <property type="entry name" value="HIS_KIN"/>
    <property type="match status" value="1"/>
</dbReference>
<dbReference type="SUPFAM" id="SSF55874">
    <property type="entry name" value="ATPase domain of HSP90 chaperone/DNA topoisomerase II/histidine kinase"/>
    <property type="match status" value="1"/>
</dbReference>
<feature type="domain" description="Histidine kinase" evidence="11">
    <location>
        <begin position="72"/>
        <end position="279"/>
    </location>
</feature>
<evidence type="ECO:0000256" key="2">
    <source>
        <dbReference type="ARBA" id="ARBA00004651"/>
    </source>
</evidence>
<keyword evidence="6" id="KW-0812">Transmembrane</keyword>
<keyword evidence="7 12" id="KW-0418">Kinase</keyword>
<comment type="subcellular location">
    <subcellularLocation>
        <location evidence="2">Cell membrane</location>
        <topology evidence="2">Multi-pass membrane protein</topology>
    </subcellularLocation>
</comment>
<evidence type="ECO:0000256" key="5">
    <source>
        <dbReference type="ARBA" id="ARBA00022679"/>
    </source>
</evidence>
<evidence type="ECO:0000259" key="11">
    <source>
        <dbReference type="PROSITE" id="PS50109"/>
    </source>
</evidence>
<evidence type="ECO:0000256" key="10">
    <source>
        <dbReference type="ARBA" id="ARBA00023136"/>
    </source>
</evidence>
<dbReference type="InterPro" id="IPR003594">
    <property type="entry name" value="HATPase_dom"/>
</dbReference>
<evidence type="ECO:0000256" key="8">
    <source>
        <dbReference type="ARBA" id="ARBA00022989"/>
    </source>
</evidence>
<comment type="caution">
    <text evidence="12">The sequence shown here is derived from an EMBL/GenBank/DDBJ whole genome shotgun (WGS) entry which is preliminary data.</text>
</comment>
<dbReference type="GO" id="GO:0004721">
    <property type="term" value="F:phosphoprotein phosphatase activity"/>
    <property type="evidence" value="ECO:0007669"/>
    <property type="project" value="TreeGrafter"/>
</dbReference>
<proteinExistence type="predicted"/>
<evidence type="ECO:0000256" key="6">
    <source>
        <dbReference type="ARBA" id="ARBA00022692"/>
    </source>
</evidence>
<evidence type="ECO:0000256" key="9">
    <source>
        <dbReference type="ARBA" id="ARBA00023012"/>
    </source>
</evidence>